<dbReference type="Pfam" id="PF12796">
    <property type="entry name" value="Ank_2"/>
    <property type="match status" value="4"/>
</dbReference>
<dbReference type="PROSITE" id="PS50297">
    <property type="entry name" value="ANK_REP_REGION"/>
    <property type="match status" value="1"/>
</dbReference>
<evidence type="ECO:0000256" key="8">
    <source>
        <dbReference type="SAM" id="Phobius"/>
    </source>
</evidence>
<evidence type="ECO:0000256" key="3">
    <source>
        <dbReference type="ARBA" id="ARBA00022737"/>
    </source>
</evidence>
<feature type="transmembrane region" description="Helical" evidence="8">
    <location>
        <begin position="435"/>
        <end position="453"/>
    </location>
</feature>
<keyword evidence="11" id="KW-1185">Reference proteome</keyword>
<dbReference type="PROSITE" id="PS50088">
    <property type="entry name" value="ANK_REPEAT"/>
    <property type="match status" value="1"/>
</dbReference>
<reference evidence="10" key="1">
    <citation type="journal article" date="2016" name="Nat. Genet.">
        <title>A high-quality carrot genome assembly provides new insights into carotenoid accumulation and asterid genome evolution.</title>
        <authorList>
            <person name="Iorizzo M."/>
            <person name="Ellison S."/>
            <person name="Senalik D."/>
            <person name="Zeng P."/>
            <person name="Satapoomin P."/>
            <person name="Huang J."/>
            <person name="Bowman M."/>
            <person name="Iovene M."/>
            <person name="Sanseverino W."/>
            <person name="Cavagnaro P."/>
            <person name="Yildiz M."/>
            <person name="Macko-Podgorni A."/>
            <person name="Moranska E."/>
            <person name="Grzebelus E."/>
            <person name="Grzebelus D."/>
            <person name="Ashrafi H."/>
            <person name="Zheng Z."/>
            <person name="Cheng S."/>
            <person name="Spooner D."/>
            <person name="Van Deynze A."/>
            <person name="Simon P."/>
        </authorList>
    </citation>
    <scope>NUCLEOTIDE SEQUENCE</scope>
    <source>
        <tissue evidence="10">Leaf</tissue>
    </source>
</reference>
<organism evidence="10 11">
    <name type="scientific">Daucus carota subsp. sativus</name>
    <name type="common">Carrot</name>
    <dbReference type="NCBI Taxonomy" id="79200"/>
    <lineage>
        <taxon>Eukaryota</taxon>
        <taxon>Viridiplantae</taxon>
        <taxon>Streptophyta</taxon>
        <taxon>Embryophyta</taxon>
        <taxon>Tracheophyta</taxon>
        <taxon>Spermatophyta</taxon>
        <taxon>Magnoliopsida</taxon>
        <taxon>eudicotyledons</taxon>
        <taxon>Gunneridae</taxon>
        <taxon>Pentapetalae</taxon>
        <taxon>asterids</taxon>
        <taxon>campanulids</taxon>
        <taxon>Apiales</taxon>
        <taxon>Apiaceae</taxon>
        <taxon>Apioideae</taxon>
        <taxon>Scandiceae</taxon>
        <taxon>Daucinae</taxon>
        <taxon>Daucus</taxon>
        <taxon>Daucus sect. Daucus</taxon>
    </lineage>
</organism>
<feature type="transmembrane region" description="Helical" evidence="8">
    <location>
        <begin position="505"/>
        <end position="529"/>
    </location>
</feature>
<feature type="domain" description="PGG" evidence="9">
    <location>
        <begin position="428"/>
        <end position="534"/>
    </location>
</feature>
<dbReference type="PANTHER" id="PTHR24186">
    <property type="entry name" value="PROTEIN PHOSPHATASE 1 REGULATORY SUBUNIT"/>
    <property type="match status" value="1"/>
</dbReference>
<feature type="repeat" description="ANK" evidence="7">
    <location>
        <begin position="66"/>
        <end position="98"/>
    </location>
</feature>
<dbReference type="InterPro" id="IPR026961">
    <property type="entry name" value="PGG_dom"/>
</dbReference>
<dbReference type="EMBL" id="CP093343">
    <property type="protein sequence ID" value="WOG85560.1"/>
    <property type="molecule type" value="Genomic_DNA"/>
</dbReference>
<proteinExistence type="predicted"/>
<dbReference type="SUPFAM" id="SSF48403">
    <property type="entry name" value="Ankyrin repeat"/>
    <property type="match status" value="1"/>
</dbReference>
<keyword evidence="3" id="KW-0677">Repeat</keyword>
<feature type="transmembrane region" description="Helical" evidence="8">
    <location>
        <begin position="473"/>
        <end position="493"/>
    </location>
</feature>
<sequence length="652" mass="73462">MDSELYVALTEDDFGVLRGKDWPEVRDQLTPANNTVLHVACQHGSISCVTEILRADESVLLKTNSRGETALHLAARQGHYDTVSVLIRMAKIFDKRPNNLGNTTTALQNLIRASNVEFETALHAAVRYNHQKVVELLVRKDPGFAYPRNKFDETPLYLAAVRGYDDVTQVILDNCDSPTFGGPHGRTALHAAAMRCMKLLMKRNEDLINVADNDGWTAFHFAADNNQCYSIELLLGVNKYVAHLPDQKYKKTALHIAAYKGYHKVVEQLLKYLPDAWESVDGNGQNILHIAVQQYKKPLLKFILSKTQKFDILNTLIIQRDQEGNTPLHLAAKFGYNIPEIGEWLQKIDHYIVDNTNLAPSDVIYRNFYNDMMNEVPVLIFTIFQEVVGVYSSKDQIHDIWNAWTQGRVQATDRYEPIPAKEKIMMRQQMANSHMIVAALVTTVALTAGFTVPGGFDSNRGSPLLLRKPAFKIFMIADTLALLFSISALFLYFSISFKHTRLSVTFLLLTSAVVLNVISIAAMMVAFIAGTFAVLYHSLALAIIVSTLSSLFLLLIFSFSVPFIRSYIPVILQLYGDLRGMYSSFKYTLGTFLRRILNTRFRINSRPAAGTNTRDFSAENIDRDVLRQMVMVASRAYTEQINETAEGDESTM</sequence>
<gene>
    <name evidence="10" type="ORF">DCAR_0104751</name>
</gene>
<keyword evidence="4 8" id="KW-1133">Transmembrane helix</keyword>
<reference evidence="10" key="2">
    <citation type="submission" date="2022-03" db="EMBL/GenBank/DDBJ databases">
        <title>Draft title - Genomic analysis of global carrot germplasm unveils the trajectory of domestication and the origin of high carotenoid orange carrot.</title>
        <authorList>
            <person name="Iorizzo M."/>
            <person name="Ellison S."/>
            <person name="Senalik D."/>
            <person name="Macko-Podgorni A."/>
            <person name="Grzebelus D."/>
            <person name="Bostan H."/>
            <person name="Rolling W."/>
            <person name="Curaba J."/>
            <person name="Simon P."/>
        </authorList>
    </citation>
    <scope>NUCLEOTIDE SEQUENCE</scope>
    <source>
        <tissue evidence="10">Leaf</tissue>
    </source>
</reference>
<evidence type="ECO:0000256" key="5">
    <source>
        <dbReference type="ARBA" id="ARBA00023043"/>
    </source>
</evidence>
<evidence type="ECO:0000313" key="11">
    <source>
        <dbReference type="Proteomes" id="UP000077755"/>
    </source>
</evidence>
<dbReference type="PANTHER" id="PTHR24186:SF50">
    <property type="entry name" value="ANKYRIN REPEAT-CONTAINING PROTEIN ITN1-LIKE ISOFORM X1"/>
    <property type="match status" value="1"/>
</dbReference>
<evidence type="ECO:0000259" key="9">
    <source>
        <dbReference type="Pfam" id="PF13962"/>
    </source>
</evidence>
<keyword evidence="6 8" id="KW-0472">Membrane</keyword>
<dbReference type="InterPro" id="IPR002110">
    <property type="entry name" value="Ankyrin_rpt"/>
</dbReference>
<evidence type="ECO:0000256" key="1">
    <source>
        <dbReference type="ARBA" id="ARBA00004141"/>
    </source>
</evidence>
<evidence type="ECO:0000256" key="6">
    <source>
        <dbReference type="ARBA" id="ARBA00023136"/>
    </source>
</evidence>
<accession>A0AAF1AMJ5</accession>
<keyword evidence="5 7" id="KW-0040">ANK repeat</keyword>
<dbReference type="Proteomes" id="UP000077755">
    <property type="component" value="Chromosome 1"/>
</dbReference>
<dbReference type="InterPro" id="IPR036770">
    <property type="entry name" value="Ankyrin_rpt-contain_sf"/>
</dbReference>
<dbReference type="GO" id="GO:0005886">
    <property type="term" value="C:plasma membrane"/>
    <property type="evidence" value="ECO:0007669"/>
    <property type="project" value="TreeGrafter"/>
</dbReference>
<evidence type="ECO:0000256" key="7">
    <source>
        <dbReference type="PROSITE-ProRule" id="PRU00023"/>
    </source>
</evidence>
<feature type="transmembrane region" description="Helical" evidence="8">
    <location>
        <begin position="535"/>
        <end position="557"/>
    </location>
</feature>
<evidence type="ECO:0000256" key="4">
    <source>
        <dbReference type="ARBA" id="ARBA00022989"/>
    </source>
</evidence>
<dbReference type="Pfam" id="PF13962">
    <property type="entry name" value="PGG"/>
    <property type="match status" value="1"/>
</dbReference>
<evidence type="ECO:0000256" key="2">
    <source>
        <dbReference type="ARBA" id="ARBA00022692"/>
    </source>
</evidence>
<dbReference type="Gene3D" id="1.25.40.20">
    <property type="entry name" value="Ankyrin repeat-containing domain"/>
    <property type="match status" value="1"/>
</dbReference>
<dbReference type="SMART" id="SM00248">
    <property type="entry name" value="ANK"/>
    <property type="match status" value="9"/>
</dbReference>
<dbReference type="AlphaFoldDB" id="A0AAF1AMJ5"/>
<protein>
    <recommendedName>
        <fullName evidence="9">PGG domain-containing protein</fullName>
    </recommendedName>
</protein>
<evidence type="ECO:0000313" key="10">
    <source>
        <dbReference type="EMBL" id="WOG85560.1"/>
    </source>
</evidence>
<comment type="subcellular location">
    <subcellularLocation>
        <location evidence="1">Membrane</location>
        <topology evidence="1">Multi-pass membrane protein</topology>
    </subcellularLocation>
</comment>
<name>A0AAF1AMJ5_DAUCS</name>
<keyword evidence="2 8" id="KW-0812">Transmembrane</keyword>